<dbReference type="GO" id="GO:0043005">
    <property type="term" value="C:neuron projection"/>
    <property type="evidence" value="ECO:0007669"/>
    <property type="project" value="TreeGrafter"/>
</dbReference>
<feature type="region of interest" description="Disordered" evidence="3">
    <location>
        <begin position="76"/>
        <end position="122"/>
    </location>
</feature>
<feature type="domain" description="PDZ" evidence="4">
    <location>
        <begin position="1"/>
        <end position="71"/>
    </location>
</feature>
<dbReference type="GO" id="GO:0097120">
    <property type="term" value="P:receptor localization to synapse"/>
    <property type="evidence" value="ECO:0007669"/>
    <property type="project" value="TreeGrafter"/>
</dbReference>
<dbReference type="GO" id="GO:0019901">
    <property type="term" value="F:protein kinase binding"/>
    <property type="evidence" value="ECO:0007669"/>
    <property type="project" value="TreeGrafter"/>
</dbReference>
<protein>
    <recommendedName>
        <fullName evidence="4">PDZ domain-containing protein</fullName>
    </recommendedName>
</protein>
<feature type="compositionally biased region" description="Polar residues" evidence="3">
    <location>
        <begin position="87"/>
        <end position="100"/>
    </location>
</feature>
<dbReference type="GO" id="GO:0099072">
    <property type="term" value="P:regulation of postsynaptic membrane neurotransmitter receptor levels"/>
    <property type="evidence" value="ECO:0007669"/>
    <property type="project" value="TreeGrafter"/>
</dbReference>
<evidence type="ECO:0000256" key="1">
    <source>
        <dbReference type="ARBA" id="ARBA00004370"/>
    </source>
</evidence>
<organism evidence="5 6">
    <name type="scientific">Nezara viridula</name>
    <name type="common">Southern green stink bug</name>
    <name type="synonym">Cimex viridulus</name>
    <dbReference type="NCBI Taxonomy" id="85310"/>
    <lineage>
        <taxon>Eukaryota</taxon>
        <taxon>Metazoa</taxon>
        <taxon>Ecdysozoa</taxon>
        <taxon>Arthropoda</taxon>
        <taxon>Hexapoda</taxon>
        <taxon>Insecta</taxon>
        <taxon>Pterygota</taxon>
        <taxon>Neoptera</taxon>
        <taxon>Paraneoptera</taxon>
        <taxon>Hemiptera</taxon>
        <taxon>Heteroptera</taxon>
        <taxon>Panheteroptera</taxon>
        <taxon>Pentatomomorpha</taxon>
        <taxon>Pentatomoidea</taxon>
        <taxon>Pentatomidae</taxon>
        <taxon>Pentatominae</taxon>
        <taxon>Nezara</taxon>
    </lineage>
</organism>
<dbReference type="AlphaFoldDB" id="A0A9P0ECE9"/>
<dbReference type="GO" id="GO:0098839">
    <property type="term" value="C:postsynaptic density membrane"/>
    <property type="evidence" value="ECO:0007669"/>
    <property type="project" value="TreeGrafter"/>
</dbReference>
<dbReference type="PROSITE" id="PS50106">
    <property type="entry name" value="PDZ"/>
    <property type="match status" value="1"/>
</dbReference>
<dbReference type="EMBL" id="OV725078">
    <property type="protein sequence ID" value="CAH1392547.1"/>
    <property type="molecule type" value="Genomic_DNA"/>
</dbReference>
<dbReference type="GO" id="GO:0007268">
    <property type="term" value="P:chemical synaptic transmission"/>
    <property type="evidence" value="ECO:0007669"/>
    <property type="project" value="TreeGrafter"/>
</dbReference>
<dbReference type="OrthoDB" id="8186160at2759"/>
<dbReference type="CDD" id="cd23064">
    <property type="entry name" value="PDZ3_INAD-like"/>
    <property type="match status" value="1"/>
</dbReference>
<dbReference type="SMART" id="SM00228">
    <property type="entry name" value="PDZ"/>
    <property type="match status" value="1"/>
</dbReference>
<dbReference type="InterPro" id="IPR050614">
    <property type="entry name" value="Synaptic_Scaffolding_LAP-MAGUK"/>
</dbReference>
<gene>
    <name evidence="5" type="ORF">NEZAVI_LOCUS3350</name>
</gene>
<evidence type="ECO:0000256" key="3">
    <source>
        <dbReference type="SAM" id="MobiDB-lite"/>
    </source>
</evidence>
<dbReference type="InterPro" id="IPR036034">
    <property type="entry name" value="PDZ_sf"/>
</dbReference>
<reference evidence="5" key="1">
    <citation type="submission" date="2022-01" db="EMBL/GenBank/DDBJ databases">
        <authorList>
            <person name="King R."/>
        </authorList>
    </citation>
    <scope>NUCLEOTIDE SEQUENCE</scope>
</reference>
<keyword evidence="2" id="KW-0472">Membrane</keyword>
<dbReference type="Gene3D" id="2.30.42.10">
    <property type="match status" value="1"/>
</dbReference>
<sequence>MIIEGKHSEVGQGIFISDIQEGSAAHQAGLNVGDMILAVNKDTLVGSNYETAASLLKKTEGVVTLVVCNPNRAREEEKKYGDIPLASPSTSTSGILASTSKNDKGGHSQAGTPSEFSIFSVT</sequence>
<dbReference type="Pfam" id="PF00595">
    <property type="entry name" value="PDZ"/>
    <property type="match status" value="1"/>
</dbReference>
<dbReference type="Proteomes" id="UP001152798">
    <property type="component" value="Chromosome 2"/>
</dbReference>
<evidence type="ECO:0000259" key="4">
    <source>
        <dbReference type="PROSITE" id="PS50106"/>
    </source>
</evidence>
<dbReference type="GO" id="GO:0045197">
    <property type="term" value="P:establishment or maintenance of epithelial cell apical/basal polarity"/>
    <property type="evidence" value="ECO:0007669"/>
    <property type="project" value="TreeGrafter"/>
</dbReference>
<feature type="compositionally biased region" description="Polar residues" evidence="3">
    <location>
        <begin position="109"/>
        <end position="122"/>
    </location>
</feature>
<dbReference type="InterPro" id="IPR001478">
    <property type="entry name" value="PDZ"/>
</dbReference>
<dbReference type="PANTHER" id="PTHR23119:SF51">
    <property type="entry name" value="DISKS LARGE 1 TUMOR SUPPRESSOR PROTEIN"/>
    <property type="match status" value="1"/>
</dbReference>
<keyword evidence="6" id="KW-1185">Reference proteome</keyword>
<dbReference type="PANTHER" id="PTHR23119">
    <property type="entry name" value="DISCS LARGE"/>
    <property type="match status" value="1"/>
</dbReference>
<dbReference type="GO" id="GO:0031594">
    <property type="term" value="C:neuromuscular junction"/>
    <property type="evidence" value="ECO:0007669"/>
    <property type="project" value="TreeGrafter"/>
</dbReference>
<evidence type="ECO:0000313" key="5">
    <source>
        <dbReference type="EMBL" id="CAH1392547.1"/>
    </source>
</evidence>
<dbReference type="GO" id="GO:0016323">
    <property type="term" value="C:basolateral plasma membrane"/>
    <property type="evidence" value="ECO:0007669"/>
    <property type="project" value="TreeGrafter"/>
</dbReference>
<proteinExistence type="predicted"/>
<comment type="subcellular location">
    <subcellularLocation>
        <location evidence="1">Membrane</location>
    </subcellularLocation>
</comment>
<accession>A0A9P0ECE9</accession>
<dbReference type="GO" id="GO:0043113">
    <property type="term" value="P:receptor clustering"/>
    <property type="evidence" value="ECO:0007669"/>
    <property type="project" value="TreeGrafter"/>
</dbReference>
<name>A0A9P0ECE9_NEZVI</name>
<evidence type="ECO:0000313" key="6">
    <source>
        <dbReference type="Proteomes" id="UP001152798"/>
    </source>
</evidence>
<evidence type="ECO:0000256" key="2">
    <source>
        <dbReference type="ARBA" id="ARBA00023136"/>
    </source>
</evidence>
<dbReference type="SUPFAM" id="SSF50156">
    <property type="entry name" value="PDZ domain-like"/>
    <property type="match status" value="1"/>
</dbReference>
<dbReference type="GO" id="GO:0098609">
    <property type="term" value="P:cell-cell adhesion"/>
    <property type="evidence" value="ECO:0007669"/>
    <property type="project" value="TreeGrafter"/>
</dbReference>